<feature type="domain" description="DUF4817" evidence="1">
    <location>
        <begin position="60"/>
        <end position="97"/>
    </location>
</feature>
<sequence>MINTGWLRKEYILFFKLRGKYKRGRCNTVSWREKWTWKFIRDGSLQRCRACSVLQSLPNNNSYKTIQRLFRAHFRLHDIRQCPSANVIKQWVRKLRQLVTQQTDDMVAAGASGAKITLSVFSAICGSGSTLISTQTGCDSKFAPIQYAAHIEN</sequence>
<name>A0ABQ8S9N4_PERAM</name>
<evidence type="ECO:0000313" key="2">
    <source>
        <dbReference type="EMBL" id="KAJ4430643.1"/>
    </source>
</evidence>
<dbReference type="InterPro" id="IPR032135">
    <property type="entry name" value="DUF4817"/>
</dbReference>
<protein>
    <recommendedName>
        <fullName evidence="1">DUF4817 domain-containing protein</fullName>
    </recommendedName>
</protein>
<evidence type="ECO:0000313" key="3">
    <source>
        <dbReference type="Proteomes" id="UP001148838"/>
    </source>
</evidence>
<dbReference type="Pfam" id="PF16087">
    <property type="entry name" value="DUF4817"/>
    <property type="match status" value="1"/>
</dbReference>
<gene>
    <name evidence="2" type="ORF">ANN_19233</name>
</gene>
<organism evidence="2 3">
    <name type="scientific">Periplaneta americana</name>
    <name type="common">American cockroach</name>
    <name type="synonym">Blatta americana</name>
    <dbReference type="NCBI Taxonomy" id="6978"/>
    <lineage>
        <taxon>Eukaryota</taxon>
        <taxon>Metazoa</taxon>
        <taxon>Ecdysozoa</taxon>
        <taxon>Arthropoda</taxon>
        <taxon>Hexapoda</taxon>
        <taxon>Insecta</taxon>
        <taxon>Pterygota</taxon>
        <taxon>Neoptera</taxon>
        <taxon>Polyneoptera</taxon>
        <taxon>Dictyoptera</taxon>
        <taxon>Blattodea</taxon>
        <taxon>Blattoidea</taxon>
        <taxon>Blattidae</taxon>
        <taxon>Blattinae</taxon>
        <taxon>Periplaneta</taxon>
    </lineage>
</organism>
<evidence type="ECO:0000259" key="1">
    <source>
        <dbReference type="Pfam" id="PF16087"/>
    </source>
</evidence>
<keyword evidence="3" id="KW-1185">Reference proteome</keyword>
<accession>A0ABQ8S9N4</accession>
<proteinExistence type="predicted"/>
<dbReference type="EMBL" id="JAJSOF020000031">
    <property type="protein sequence ID" value="KAJ4430643.1"/>
    <property type="molecule type" value="Genomic_DNA"/>
</dbReference>
<reference evidence="2 3" key="1">
    <citation type="journal article" date="2022" name="Allergy">
        <title>Genome assembly and annotation of Periplaneta americana reveal a comprehensive cockroach allergen profile.</title>
        <authorList>
            <person name="Wang L."/>
            <person name="Xiong Q."/>
            <person name="Saelim N."/>
            <person name="Wang L."/>
            <person name="Nong W."/>
            <person name="Wan A.T."/>
            <person name="Shi M."/>
            <person name="Liu X."/>
            <person name="Cao Q."/>
            <person name="Hui J.H.L."/>
            <person name="Sookrung N."/>
            <person name="Leung T.F."/>
            <person name="Tungtrongchitr A."/>
            <person name="Tsui S.K.W."/>
        </authorList>
    </citation>
    <scope>NUCLEOTIDE SEQUENCE [LARGE SCALE GENOMIC DNA]</scope>
    <source>
        <strain evidence="2">PWHHKU_190912</strain>
    </source>
</reference>
<comment type="caution">
    <text evidence="2">The sequence shown here is derived from an EMBL/GenBank/DDBJ whole genome shotgun (WGS) entry which is preliminary data.</text>
</comment>
<dbReference type="Proteomes" id="UP001148838">
    <property type="component" value="Unassembled WGS sequence"/>
</dbReference>